<dbReference type="AlphaFoldDB" id="A0A9Q0MZW3"/>
<dbReference type="Proteomes" id="UP001151699">
    <property type="component" value="Chromosome B"/>
</dbReference>
<keyword evidence="3" id="KW-1185">Reference proteome</keyword>
<evidence type="ECO:0000313" key="2">
    <source>
        <dbReference type="EMBL" id="KAJ6641015.1"/>
    </source>
</evidence>
<feature type="signal peptide" evidence="1">
    <location>
        <begin position="1"/>
        <end position="20"/>
    </location>
</feature>
<evidence type="ECO:0000313" key="3">
    <source>
        <dbReference type="Proteomes" id="UP001151699"/>
    </source>
</evidence>
<keyword evidence="1" id="KW-0732">Signal</keyword>
<dbReference type="EMBL" id="WJQU01000002">
    <property type="protein sequence ID" value="KAJ6641015.1"/>
    <property type="molecule type" value="Genomic_DNA"/>
</dbReference>
<name>A0A9Q0MZW3_9DIPT</name>
<organism evidence="2 3">
    <name type="scientific">Pseudolycoriella hygida</name>
    <dbReference type="NCBI Taxonomy" id="35572"/>
    <lineage>
        <taxon>Eukaryota</taxon>
        <taxon>Metazoa</taxon>
        <taxon>Ecdysozoa</taxon>
        <taxon>Arthropoda</taxon>
        <taxon>Hexapoda</taxon>
        <taxon>Insecta</taxon>
        <taxon>Pterygota</taxon>
        <taxon>Neoptera</taxon>
        <taxon>Endopterygota</taxon>
        <taxon>Diptera</taxon>
        <taxon>Nematocera</taxon>
        <taxon>Sciaroidea</taxon>
        <taxon>Sciaridae</taxon>
        <taxon>Pseudolycoriella</taxon>
    </lineage>
</organism>
<gene>
    <name evidence="2" type="ORF">Bhyg_05948</name>
</gene>
<protein>
    <submittedName>
        <fullName evidence="2">Uncharacterized protein</fullName>
    </submittedName>
</protein>
<accession>A0A9Q0MZW3</accession>
<comment type="caution">
    <text evidence="2">The sequence shown here is derived from an EMBL/GenBank/DDBJ whole genome shotgun (WGS) entry which is preliminary data.</text>
</comment>
<sequence length="77" mass="7892">MAFSIFKATLLLGFIAVVVGKPSIRANQECSECKDGVPVGPPVDVIVTPPPADDCAEGIVYVPAPLPPITPAPPPPC</sequence>
<evidence type="ECO:0000256" key="1">
    <source>
        <dbReference type="SAM" id="SignalP"/>
    </source>
</evidence>
<proteinExistence type="predicted"/>
<reference evidence="2" key="1">
    <citation type="submission" date="2022-07" db="EMBL/GenBank/DDBJ databases">
        <authorList>
            <person name="Trinca V."/>
            <person name="Uliana J.V.C."/>
            <person name="Torres T.T."/>
            <person name="Ward R.J."/>
            <person name="Monesi N."/>
        </authorList>
    </citation>
    <scope>NUCLEOTIDE SEQUENCE</scope>
    <source>
        <strain evidence="2">HSMRA1968</strain>
        <tissue evidence="2">Whole embryos</tissue>
    </source>
</reference>
<feature type="chain" id="PRO_5040451695" evidence="1">
    <location>
        <begin position="21"/>
        <end position="77"/>
    </location>
</feature>